<dbReference type="RefSeq" id="WP_110665964.1">
    <property type="nucleotide sequence ID" value="NZ_PYBW01000014.1"/>
</dbReference>
<name>A0A2V4PMN9_9ACTN</name>
<dbReference type="OrthoDB" id="4252465at2"/>
<organism evidence="2 3">
    <name type="scientific">Streptomyces tateyamensis</name>
    <dbReference type="NCBI Taxonomy" id="565073"/>
    <lineage>
        <taxon>Bacteria</taxon>
        <taxon>Bacillati</taxon>
        <taxon>Actinomycetota</taxon>
        <taxon>Actinomycetes</taxon>
        <taxon>Kitasatosporales</taxon>
        <taxon>Streptomycetaceae</taxon>
        <taxon>Streptomyces</taxon>
    </lineage>
</organism>
<dbReference type="Proteomes" id="UP000248039">
    <property type="component" value="Unassembled WGS sequence"/>
</dbReference>
<evidence type="ECO:0000313" key="2">
    <source>
        <dbReference type="EMBL" id="PYC87461.1"/>
    </source>
</evidence>
<evidence type="ECO:0000313" key="3">
    <source>
        <dbReference type="Proteomes" id="UP000248039"/>
    </source>
</evidence>
<evidence type="ECO:0000256" key="1">
    <source>
        <dbReference type="SAM" id="MobiDB-lite"/>
    </source>
</evidence>
<feature type="region of interest" description="Disordered" evidence="1">
    <location>
        <begin position="1"/>
        <end position="25"/>
    </location>
</feature>
<proteinExistence type="predicted"/>
<dbReference type="EMBL" id="PYBW01000014">
    <property type="protein sequence ID" value="PYC87461.1"/>
    <property type="molecule type" value="Genomic_DNA"/>
</dbReference>
<gene>
    <name evidence="2" type="ORF">C7C46_04630</name>
</gene>
<protein>
    <submittedName>
        <fullName evidence="2">Uncharacterized protein</fullName>
    </submittedName>
</protein>
<reference evidence="2 3" key="1">
    <citation type="submission" date="2018-03" db="EMBL/GenBank/DDBJ databases">
        <title>Bioinformatic expansion and discovery of thiopeptide antibiotics.</title>
        <authorList>
            <person name="Schwalen C.J."/>
            <person name="Hudson G.A."/>
            <person name="Mitchell D.A."/>
        </authorList>
    </citation>
    <scope>NUCLEOTIDE SEQUENCE [LARGE SCALE GENOMIC DNA]</scope>
    <source>
        <strain evidence="2 3">ATCC 21389</strain>
    </source>
</reference>
<feature type="compositionally biased region" description="Polar residues" evidence="1">
    <location>
        <begin position="9"/>
        <end position="18"/>
    </location>
</feature>
<dbReference type="AlphaFoldDB" id="A0A2V4PMN9"/>
<accession>A0A2V4PMN9</accession>
<sequence length="69" mass="6981">MDTIDPSRTPKNPTSRQSAAADHPCGPIILSGSAGLGRRSALLSGVVVGALTDAYDNSTIIPTLTLTCG</sequence>
<keyword evidence="3" id="KW-1185">Reference proteome</keyword>
<comment type="caution">
    <text evidence="2">The sequence shown here is derived from an EMBL/GenBank/DDBJ whole genome shotgun (WGS) entry which is preliminary data.</text>
</comment>